<dbReference type="Proteomes" id="UP000823775">
    <property type="component" value="Unassembled WGS sequence"/>
</dbReference>
<feature type="region of interest" description="Disordered" evidence="1">
    <location>
        <begin position="1"/>
        <end position="45"/>
    </location>
</feature>
<protein>
    <submittedName>
        <fullName evidence="2">Uncharacterized protein</fullName>
    </submittedName>
</protein>
<reference evidence="2 3" key="1">
    <citation type="journal article" date="2021" name="BMC Genomics">
        <title>Datura genome reveals duplications of psychoactive alkaloid biosynthetic genes and high mutation rate following tissue culture.</title>
        <authorList>
            <person name="Rajewski A."/>
            <person name="Carter-House D."/>
            <person name="Stajich J."/>
            <person name="Litt A."/>
        </authorList>
    </citation>
    <scope>NUCLEOTIDE SEQUENCE [LARGE SCALE GENOMIC DNA]</scope>
    <source>
        <strain evidence="2">AR-01</strain>
    </source>
</reference>
<name>A0ABS8TI77_DATST</name>
<comment type="caution">
    <text evidence="2">The sequence shown here is derived from an EMBL/GenBank/DDBJ whole genome shotgun (WGS) entry which is preliminary data.</text>
</comment>
<keyword evidence="3" id="KW-1185">Reference proteome</keyword>
<evidence type="ECO:0000313" key="3">
    <source>
        <dbReference type="Proteomes" id="UP000823775"/>
    </source>
</evidence>
<evidence type="ECO:0000256" key="1">
    <source>
        <dbReference type="SAM" id="MobiDB-lite"/>
    </source>
</evidence>
<organism evidence="2 3">
    <name type="scientific">Datura stramonium</name>
    <name type="common">Jimsonweed</name>
    <name type="synonym">Common thornapple</name>
    <dbReference type="NCBI Taxonomy" id="4076"/>
    <lineage>
        <taxon>Eukaryota</taxon>
        <taxon>Viridiplantae</taxon>
        <taxon>Streptophyta</taxon>
        <taxon>Embryophyta</taxon>
        <taxon>Tracheophyta</taxon>
        <taxon>Spermatophyta</taxon>
        <taxon>Magnoliopsida</taxon>
        <taxon>eudicotyledons</taxon>
        <taxon>Gunneridae</taxon>
        <taxon>Pentapetalae</taxon>
        <taxon>asterids</taxon>
        <taxon>lamiids</taxon>
        <taxon>Solanales</taxon>
        <taxon>Solanaceae</taxon>
        <taxon>Solanoideae</taxon>
        <taxon>Datureae</taxon>
        <taxon>Datura</taxon>
    </lineage>
</organism>
<gene>
    <name evidence="2" type="ORF">HAX54_009921</name>
</gene>
<feature type="compositionally biased region" description="Basic and acidic residues" evidence="1">
    <location>
        <begin position="13"/>
        <end position="34"/>
    </location>
</feature>
<evidence type="ECO:0000313" key="2">
    <source>
        <dbReference type="EMBL" id="MCD7470207.1"/>
    </source>
</evidence>
<proteinExistence type="predicted"/>
<dbReference type="EMBL" id="JACEIK010001540">
    <property type="protein sequence ID" value="MCD7470207.1"/>
    <property type="molecule type" value="Genomic_DNA"/>
</dbReference>
<accession>A0ABS8TI77</accession>
<sequence length="100" mass="11575">MHKEDKAEEEQHDQEQLNRETKENTKETNKEEQVPRTSNPYGDRMNMEDIDLHAINAGNKQILEGKNNRDVDLQVGNVVNASQQITRKQVSPDKILHELV</sequence>